<sequence length="310" mass="32939">MRLRVLAATTLALACTAAAPAPAPGARLLDDVRILSADDMQGREVGAPGGAKARSYILGRIRQIGMTPVGAGFEQAFTFQEEGRTVRGVNLVAKVDGAGRSDRVLVVTAHYDHEGVKKGEIYNGADDNASGVAAALALAESLRQTAPEHTVILAFLDGEEAGLQGAKAFVAAPPVPLSRIAAAINLDMVGRGDKGEIFVAGATPYPFLRPRLEALAAAAPVRLKLGHDGAPPWTGHDDWTKQSDHYAFHQKGVPWIYFGVEDHPDYHRPTDDFDKIPQAFFKGASETITAAARLFDRDLDAIASEAGRAR</sequence>
<feature type="signal peptide" evidence="1">
    <location>
        <begin position="1"/>
        <end position="23"/>
    </location>
</feature>
<keyword evidence="1" id="KW-0732">Signal</keyword>
<protein>
    <submittedName>
        <fullName evidence="3">Peptidase M20</fullName>
    </submittedName>
</protein>
<dbReference type="PANTHER" id="PTHR12147">
    <property type="entry name" value="METALLOPEPTIDASE M28 FAMILY MEMBER"/>
    <property type="match status" value="1"/>
</dbReference>
<organism evidence="3 4">
    <name type="scientific">Phenylobacterium deserti</name>
    <dbReference type="NCBI Taxonomy" id="1914756"/>
    <lineage>
        <taxon>Bacteria</taxon>
        <taxon>Pseudomonadati</taxon>
        <taxon>Pseudomonadota</taxon>
        <taxon>Alphaproteobacteria</taxon>
        <taxon>Caulobacterales</taxon>
        <taxon>Caulobacteraceae</taxon>
        <taxon>Phenylobacterium</taxon>
    </lineage>
</organism>
<dbReference type="Gene3D" id="3.40.630.10">
    <property type="entry name" value="Zn peptidases"/>
    <property type="match status" value="1"/>
</dbReference>
<gene>
    <name evidence="3" type="ORF">DJ018_08090</name>
</gene>
<dbReference type="PROSITE" id="PS51257">
    <property type="entry name" value="PROKAR_LIPOPROTEIN"/>
    <property type="match status" value="1"/>
</dbReference>
<evidence type="ECO:0000256" key="1">
    <source>
        <dbReference type="SAM" id="SignalP"/>
    </source>
</evidence>
<name>A0A328AYF1_9CAUL</name>
<evidence type="ECO:0000313" key="4">
    <source>
        <dbReference type="Proteomes" id="UP000249725"/>
    </source>
</evidence>
<dbReference type="EMBL" id="QFYR01000001">
    <property type="protein sequence ID" value="RAK57858.1"/>
    <property type="molecule type" value="Genomic_DNA"/>
</dbReference>
<dbReference type="GO" id="GO:0008235">
    <property type="term" value="F:metalloexopeptidase activity"/>
    <property type="evidence" value="ECO:0007669"/>
    <property type="project" value="InterPro"/>
</dbReference>
<evidence type="ECO:0000259" key="2">
    <source>
        <dbReference type="Pfam" id="PF04389"/>
    </source>
</evidence>
<dbReference type="Pfam" id="PF04389">
    <property type="entry name" value="Peptidase_M28"/>
    <property type="match status" value="1"/>
</dbReference>
<dbReference type="PANTHER" id="PTHR12147:SF26">
    <property type="entry name" value="PEPTIDASE M28 DOMAIN-CONTAINING PROTEIN"/>
    <property type="match status" value="1"/>
</dbReference>
<keyword evidence="4" id="KW-1185">Reference proteome</keyword>
<feature type="chain" id="PRO_5016341895" evidence="1">
    <location>
        <begin position="24"/>
        <end position="310"/>
    </location>
</feature>
<dbReference type="OrthoDB" id="1521787at2"/>
<dbReference type="Proteomes" id="UP000249725">
    <property type="component" value="Unassembled WGS sequence"/>
</dbReference>
<dbReference type="AlphaFoldDB" id="A0A328AYF1"/>
<evidence type="ECO:0000313" key="3">
    <source>
        <dbReference type="EMBL" id="RAK57858.1"/>
    </source>
</evidence>
<accession>A0A328AYF1</accession>
<feature type="domain" description="Peptidase M28" evidence="2">
    <location>
        <begin position="90"/>
        <end position="290"/>
    </location>
</feature>
<dbReference type="GO" id="GO:0006508">
    <property type="term" value="P:proteolysis"/>
    <property type="evidence" value="ECO:0007669"/>
    <property type="project" value="InterPro"/>
</dbReference>
<comment type="caution">
    <text evidence="3">The sequence shown here is derived from an EMBL/GenBank/DDBJ whole genome shotgun (WGS) entry which is preliminary data.</text>
</comment>
<dbReference type="InterPro" id="IPR007484">
    <property type="entry name" value="Peptidase_M28"/>
</dbReference>
<dbReference type="InterPro" id="IPR045175">
    <property type="entry name" value="M28_fam"/>
</dbReference>
<reference evidence="4" key="1">
    <citation type="submission" date="2018-05" db="EMBL/GenBank/DDBJ databases">
        <authorList>
            <person name="Li X."/>
        </authorList>
    </citation>
    <scope>NUCLEOTIDE SEQUENCE [LARGE SCALE GENOMIC DNA]</scope>
    <source>
        <strain evidence="4">YIM 73061</strain>
    </source>
</reference>
<dbReference type="SUPFAM" id="SSF53187">
    <property type="entry name" value="Zn-dependent exopeptidases"/>
    <property type="match status" value="1"/>
</dbReference>
<proteinExistence type="predicted"/>
<dbReference type="RefSeq" id="WP_111514308.1">
    <property type="nucleotide sequence ID" value="NZ_QFYR01000001.1"/>
</dbReference>